<protein>
    <submittedName>
        <fullName evidence="1">Uncharacterized protein</fullName>
    </submittedName>
</protein>
<keyword evidence="2" id="KW-1185">Reference proteome</keyword>
<dbReference type="Proteomes" id="UP000700059">
    <property type="component" value="Unassembled WGS sequence"/>
</dbReference>
<organism evidence="1 2">
    <name type="scientific">Helicobacter turcicus</name>
    <dbReference type="NCBI Taxonomy" id="2867412"/>
    <lineage>
        <taxon>Bacteria</taxon>
        <taxon>Pseudomonadati</taxon>
        <taxon>Campylobacterota</taxon>
        <taxon>Epsilonproteobacteria</taxon>
        <taxon>Campylobacterales</taxon>
        <taxon>Helicobacteraceae</taxon>
        <taxon>Helicobacter</taxon>
    </lineage>
</organism>
<gene>
    <name evidence="1" type="ORF">K4G57_04980</name>
</gene>
<dbReference type="EMBL" id="JAIGYQ010000005">
    <property type="protein sequence ID" value="MBX7490817.1"/>
    <property type="molecule type" value="Genomic_DNA"/>
</dbReference>
<comment type="caution">
    <text evidence="1">The sequence shown here is derived from an EMBL/GenBank/DDBJ whole genome shotgun (WGS) entry which is preliminary data.</text>
</comment>
<reference evidence="1 2" key="1">
    <citation type="submission" date="2021-08" db="EMBL/GenBank/DDBJ databases">
        <title>Helicobacter spp. isolated from feces of Anatolian Ground Squirrel (Spermophilus xanthoprymnus) in Turkey.</title>
        <authorList>
            <person name="Aydin F."/>
            <person name="Abay S."/>
            <person name="Kayman T."/>
            <person name="Karakaya E."/>
            <person name="Saticioglu I.B."/>
        </authorList>
    </citation>
    <scope>NUCLEOTIDE SEQUENCE [LARGE SCALE GENOMIC DNA]</scope>
    <source>
        <strain evidence="1 2">Faydin-H70</strain>
    </source>
</reference>
<evidence type="ECO:0000313" key="1">
    <source>
        <dbReference type="EMBL" id="MBX7490817.1"/>
    </source>
</evidence>
<accession>A0ABS7JN69</accession>
<name>A0ABS7JN69_9HELI</name>
<dbReference type="RefSeq" id="WP_221531982.1">
    <property type="nucleotide sequence ID" value="NZ_JAIGYP010000005.1"/>
</dbReference>
<evidence type="ECO:0000313" key="2">
    <source>
        <dbReference type="Proteomes" id="UP000700059"/>
    </source>
</evidence>
<sequence length="193" mass="22588">MDKKSFIVVQGPMDYFKQVKESYVDFENVIYSGWKTDLNTIKDEKYFIINKKPLTRGHLNINLQVKSSSAGIKLTLKLGATHVLKVRSDMVFSDIKLLLSLCDDSSVYFPAVCTNTKESYYIDYFQYAPIETMIKLWSIPMKFKQFSKMYPEFYITNHFIKNVKNVNVKYLYPICKEHNIKCFWLKRGGGGHI</sequence>
<proteinExistence type="predicted"/>